<evidence type="ECO:0000313" key="3">
    <source>
        <dbReference type="EMBL" id="MEK0306449.1"/>
    </source>
</evidence>
<dbReference type="Gene3D" id="3.40.50.1240">
    <property type="entry name" value="Phosphoglycerate mutase-like"/>
    <property type="match status" value="1"/>
</dbReference>
<dbReference type="SUPFAM" id="SSF53254">
    <property type="entry name" value="Phosphoglycerate mutase-like"/>
    <property type="match status" value="1"/>
</dbReference>
<dbReference type="PANTHER" id="PTHR46517">
    <property type="entry name" value="FRUCTOSE-2,6-BISPHOSPHATASE TIGAR"/>
    <property type="match status" value="1"/>
</dbReference>
<dbReference type="Pfam" id="PF00300">
    <property type="entry name" value="His_Phos_1"/>
    <property type="match status" value="2"/>
</dbReference>
<dbReference type="Proteomes" id="UP001373159">
    <property type="component" value="Unassembled WGS sequence"/>
</dbReference>
<dbReference type="EC" id="3.1.3.-" evidence="3"/>
<reference evidence="3 4" key="1">
    <citation type="submission" date="2024-02" db="EMBL/GenBank/DDBJ databases">
        <title>Bifidobacterium honeyensis sp. nov., isolated from the comb honey.</title>
        <authorList>
            <person name="Liu W."/>
            <person name="Li Y."/>
        </authorList>
    </citation>
    <scope>NUCLEOTIDE SEQUENCE [LARGE SCALE GENOMIC DNA]</scope>
    <source>
        <strain evidence="3 4">IMAU50988</strain>
    </source>
</reference>
<dbReference type="EMBL" id="JBANBB010000001">
    <property type="protein sequence ID" value="MEK0306449.1"/>
    <property type="molecule type" value="Genomic_DNA"/>
</dbReference>
<dbReference type="RefSeq" id="WP_340468970.1">
    <property type="nucleotide sequence ID" value="NZ_JBANBB010000001.1"/>
</dbReference>
<evidence type="ECO:0000313" key="4">
    <source>
        <dbReference type="Proteomes" id="UP001373159"/>
    </source>
</evidence>
<comment type="caution">
    <text evidence="3">The sequence shown here is derived from an EMBL/GenBank/DDBJ whole genome shotgun (WGS) entry which is preliminary data.</text>
</comment>
<evidence type="ECO:0000256" key="1">
    <source>
        <dbReference type="ARBA" id="ARBA00022801"/>
    </source>
</evidence>
<name>A0ABU8ZMM2_9BIFI</name>
<sequence>MSLQTGERKEPKKEPGQGLSGRRPGGNPEEVDSAPVTLYLTRHGRTTANVMHLMQGWSDFPLTRQGREDVRTFGRGLRGIRFRSAYCGNLTRHYDTAREALDNSGNGDVQIEVIPDLREDNFGSFEGREEDEIIPLVARTLGLATWQEAVERYGRHVTEHMQDAFHRMDLEEDPYRAGLADEDRAETTAQVQGRMLSAVTGIARTAASQGGGNVLVVSSGMCLQQLLLVLLDEEVDIPGMDNTATTRLVYENGIFSLDGPVSSMDYYRRGADLG</sequence>
<dbReference type="SMART" id="SM00855">
    <property type="entry name" value="PGAM"/>
    <property type="match status" value="1"/>
</dbReference>
<feature type="region of interest" description="Disordered" evidence="2">
    <location>
        <begin position="1"/>
        <end position="34"/>
    </location>
</feature>
<dbReference type="InterPro" id="IPR013078">
    <property type="entry name" value="His_Pase_superF_clade-1"/>
</dbReference>
<gene>
    <name evidence="3" type="ORF">V8P97_03055</name>
</gene>
<protein>
    <submittedName>
        <fullName evidence="3">Histidine phosphatase family protein</fullName>
        <ecNumber evidence="3">3.1.3.-</ecNumber>
    </submittedName>
</protein>
<evidence type="ECO:0000256" key="2">
    <source>
        <dbReference type="SAM" id="MobiDB-lite"/>
    </source>
</evidence>
<feature type="compositionally biased region" description="Basic and acidic residues" evidence="2">
    <location>
        <begin position="1"/>
        <end position="15"/>
    </location>
</feature>
<keyword evidence="1 3" id="KW-0378">Hydrolase</keyword>
<proteinExistence type="predicted"/>
<dbReference type="GO" id="GO:0016787">
    <property type="term" value="F:hydrolase activity"/>
    <property type="evidence" value="ECO:0007669"/>
    <property type="project" value="UniProtKB-KW"/>
</dbReference>
<accession>A0ABU8ZMM2</accession>
<dbReference type="InterPro" id="IPR051695">
    <property type="entry name" value="Phosphoglycerate_Mutase"/>
</dbReference>
<dbReference type="InterPro" id="IPR029033">
    <property type="entry name" value="His_PPase_superfam"/>
</dbReference>
<dbReference type="CDD" id="cd07067">
    <property type="entry name" value="HP_PGM_like"/>
    <property type="match status" value="1"/>
</dbReference>
<dbReference type="PANTHER" id="PTHR46517:SF1">
    <property type="entry name" value="FRUCTOSE-2,6-BISPHOSPHATASE TIGAR"/>
    <property type="match status" value="1"/>
</dbReference>
<keyword evidence="4" id="KW-1185">Reference proteome</keyword>
<organism evidence="3 4">
    <name type="scientific">Bifidobacterium favimelis</name>
    <dbReference type="NCBI Taxonomy" id="3122979"/>
    <lineage>
        <taxon>Bacteria</taxon>
        <taxon>Bacillati</taxon>
        <taxon>Actinomycetota</taxon>
        <taxon>Actinomycetes</taxon>
        <taxon>Bifidobacteriales</taxon>
        <taxon>Bifidobacteriaceae</taxon>
        <taxon>Bifidobacterium</taxon>
    </lineage>
</organism>